<reference evidence="1 2" key="1">
    <citation type="submission" date="2016-07" db="EMBL/GenBank/DDBJ databases">
        <title>Genome analysis of Sphingobacterium siyangense T12B17.</title>
        <authorList>
            <person name="Xu D."/>
            <person name="Su Y."/>
            <person name="Zheng S."/>
        </authorList>
    </citation>
    <scope>NUCLEOTIDE SEQUENCE [LARGE SCALE GENOMIC DNA]</scope>
    <source>
        <strain evidence="1 2">T12B17</strain>
    </source>
</reference>
<name>A0A420G394_9SPHI</name>
<evidence type="ECO:0000313" key="2">
    <source>
        <dbReference type="Proteomes" id="UP000286402"/>
    </source>
</evidence>
<dbReference type="InterPro" id="IPR019587">
    <property type="entry name" value="Polyketide_cyclase/dehydratase"/>
</dbReference>
<dbReference type="PANTHER" id="PTHR36166:SF1">
    <property type="entry name" value="SRPBCC DOMAIN-CONTAINING PROTEIN"/>
    <property type="match status" value="1"/>
</dbReference>
<evidence type="ECO:0008006" key="3">
    <source>
        <dbReference type="Google" id="ProtNLM"/>
    </source>
</evidence>
<comment type="caution">
    <text evidence="1">The sequence shown here is derived from an EMBL/GenBank/DDBJ whole genome shotgun (WGS) entry which is preliminary data.</text>
</comment>
<dbReference type="InterPro" id="IPR023393">
    <property type="entry name" value="START-like_dom_sf"/>
</dbReference>
<dbReference type="CDD" id="cd07822">
    <property type="entry name" value="SRPBCC_4"/>
    <property type="match status" value="1"/>
</dbReference>
<dbReference type="RefSeq" id="WP_120333499.1">
    <property type="nucleotide sequence ID" value="NZ_MCAQ01000004.1"/>
</dbReference>
<dbReference type="Proteomes" id="UP000286402">
    <property type="component" value="Unassembled WGS sequence"/>
</dbReference>
<accession>A0A420G394</accession>
<gene>
    <name evidence="1" type="ORF">BCY89_24800</name>
</gene>
<dbReference type="AlphaFoldDB" id="A0A420G394"/>
<organism evidence="1 2">
    <name type="scientific">Sphingobacterium siyangense</name>
    <dbReference type="NCBI Taxonomy" id="459529"/>
    <lineage>
        <taxon>Bacteria</taxon>
        <taxon>Pseudomonadati</taxon>
        <taxon>Bacteroidota</taxon>
        <taxon>Sphingobacteriia</taxon>
        <taxon>Sphingobacteriales</taxon>
        <taxon>Sphingobacteriaceae</taxon>
        <taxon>Sphingobacterium</taxon>
    </lineage>
</organism>
<protein>
    <recommendedName>
        <fullName evidence="3">SRPBCC domain-containing protein</fullName>
    </recommendedName>
</protein>
<proteinExistence type="predicted"/>
<sequence length="144" mass="16681">MKEIETSILIDATAEEVWQVLSEFKAYSQWSPTIKQFEKQPVVGKRCKVLLEQPNGFKIKMNPKFLSIEQNSELRWKGDLFFPGIFDGEHYFRLEQVGASQVRFVQGEFFSGLLVPFLGKLLIETKRGFELFNIAIKGRVECRS</sequence>
<evidence type="ECO:0000313" key="1">
    <source>
        <dbReference type="EMBL" id="RKF39635.1"/>
    </source>
</evidence>
<dbReference type="EMBL" id="MCAQ01000004">
    <property type="protein sequence ID" value="RKF39635.1"/>
    <property type="molecule type" value="Genomic_DNA"/>
</dbReference>
<keyword evidence="2" id="KW-1185">Reference proteome</keyword>
<dbReference type="Pfam" id="PF10604">
    <property type="entry name" value="Polyketide_cyc2"/>
    <property type="match status" value="1"/>
</dbReference>
<dbReference type="Gene3D" id="3.30.530.20">
    <property type="match status" value="1"/>
</dbReference>
<dbReference type="PANTHER" id="PTHR36166">
    <property type="entry name" value="CHROMOSOME 9, WHOLE GENOME SHOTGUN SEQUENCE"/>
    <property type="match status" value="1"/>
</dbReference>
<dbReference type="SUPFAM" id="SSF55961">
    <property type="entry name" value="Bet v1-like"/>
    <property type="match status" value="1"/>
</dbReference>